<dbReference type="HAMAP" id="MF_00087">
    <property type="entry name" value="Glu_tRNA_reductase"/>
    <property type="match status" value="1"/>
</dbReference>
<comment type="miscellaneous">
    <text evidence="4">During catalysis, the active site Cys acts as a nucleophile attacking the alpha-carbonyl group of tRNA-bound glutamate with the formation of a thioester intermediate between enzyme and glutamate, and the concomitant release of tRNA(Glu). The thioester intermediate is finally reduced by direct hydride transfer from NADPH, to form the product GSA.</text>
</comment>
<dbReference type="RefSeq" id="WP_006874210.1">
    <property type="nucleotide sequence ID" value="NZ_CABIWA010000012.1"/>
</dbReference>
<feature type="region of interest" description="Disordered" evidence="9">
    <location>
        <begin position="396"/>
        <end position="417"/>
    </location>
</feature>
<protein>
    <recommendedName>
        <fullName evidence="4">Glutamyl-tRNA reductase</fullName>
        <shortName evidence="4">GluTR</shortName>
        <ecNumber evidence="4">1.2.1.70</ecNumber>
    </recommendedName>
</protein>
<reference evidence="12 13" key="1">
    <citation type="submission" date="2015-09" db="EMBL/GenBank/DDBJ databases">
        <authorList>
            <consortium name="Pathogen Informatics"/>
        </authorList>
    </citation>
    <scope>NUCLEOTIDE SEQUENCE [LARGE SCALE GENOMIC DNA]</scope>
    <source>
        <strain evidence="12 13">2789STDY5834939</strain>
    </source>
</reference>
<dbReference type="NCBIfam" id="TIGR01035">
    <property type="entry name" value="hemA"/>
    <property type="match status" value="1"/>
</dbReference>
<feature type="active site" description="Nucleophile" evidence="4 5">
    <location>
        <position position="51"/>
    </location>
</feature>
<dbReference type="Pfam" id="PF01488">
    <property type="entry name" value="Shikimate_DH"/>
    <property type="match status" value="1"/>
</dbReference>
<dbReference type="EMBL" id="CZBE01000009">
    <property type="protein sequence ID" value="CUP68260.1"/>
    <property type="molecule type" value="Genomic_DNA"/>
</dbReference>
<keyword evidence="2 4" id="KW-0560">Oxidoreductase</keyword>
<evidence type="ECO:0000256" key="5">
    <source>
        <dbReference type="PIRSR" id="PIRSR000445-1"/>
    </source>
</evidence>
<feature type="domain" description="Quinate/shikimate 5-dehydrogenase/glutamyl-tRNA reductase" evidence="10">
    <location>
        <begin position="172"/>
        <end position="296"/>
    </location>
</feature>
<evidence type="ECO:0000259" key="10">
    <source>
        <dbReference type="Pfam" id="PF01488"/>
    </source>
</evidence>
<dbReference type="GO" id="GO:0050661">
    <property type="term" value="F:NADP binding"/>
    <property type="evidence" value="ECO:0007669"/>
    <property type="project" value="InterPro"/>
</dbReference>
<dbReference type="CDD" id="cd05213">
    <property type="entry name" value="NAD_bind_Glutamyl_tRNA_reduct"/>
    <property type="match status" value="1"/>
</dbReference>
<dbReference type="GO" id="GO:0019353">
    <property type="term" value="P:protoporphyrinogen IX biosynthetic process from glutamate"/>
    <property type="evidence" value="ECO:0007669"/>
    <property type="project" value="TreeGrafter"/>
</dbReference>
<dbReference type="SUPFAM" id="SSF69742">
    <property type="entry name" value="Glutamyl tRNA-reductase catalytic, N-terminal domain"/>
    <property type="match status" value="1"/>
</dbReference>
<evidence type="ECO:0000256" key="2">
    <source>
        <dbReference type="ARBA" id="ARBA00023002"/>
    </source>
</evidence>
<dbReference type="InterPro" id="IPR015895">
    <property type="entry name" value="4pyrrol_synth_GluRdtase_N"/>
</dbReference>
<dbReference type="Gene3D" id="3.30.460.30">
    <property type="entry name" value="Glutamyl-tRNA reductase, N-terminal domain"/>
    <property type="match status" value="1"/>
</dbReference>
<feature type="site" description="Important for activity" evidence="4 8">
    <location>
        <position position="98"/>
    </location>
</feature>
<evidence type="ECO:0000256" key="9">
    <source>
        <dbReference type="SAM" id="MobiDB-lite"/>
    </source>
</evidence>
<comment type="catalytic activity">
    <reaction evidence="4">
        <text>(S)-4-amino-5-oxopentanoate + tRNA(Glu) + NADP(+) = L-glutamyl-tRNA(Glu) + NADPH + H(+)</text>
        <dbReference type="Rhea" id="RHEA:12344"/>
        <dbReference type="Rhea" id="RHEA-COMP:9663"/>
        <dbReference type="Rhea" id="RHEA-COMP:9680"/>
        <dbReference type="ChEBI" id="CHEBI:15378"/>
        <dbReference type="ChEBI" id="CHEBI:57501"/>
        <dbReference type="ChEBI" id="CHEBI:57783"/>
        <dbReference type="ChEBI" id="CHEBI:58349"/>
        <dbReference type="ChEBI" id="CHEBI:78442"/>
        <dbReference type="ChEBI" id="CHEBI:78520"/>
        <dbReference type="EC" id="1.2.1.70"/>
    </reaction>
</comment>
<dbReference type="InterPro" id="IPR036291">
    <property type="entry name" value="NAD(P)-bd_dom_sf"/>
</dbReference>
<evidence type="ECO:0000256" key="7">
    <source>
        <dbReference type="PIRSR" id="PIRSR000445-3"/>
    </source>
</evidence>
<comment type="function">
    <text evidence="4">Catalyzes the NADPH-dependent reduction of glutamyl-tRNA(Glu) to glutamate 1-semialdehyde (GSA).</text>
</comment>
<dbReference type="UniPathway" id="UPA00251">
    <property type="reaction ID" value="UER00316"/>
</dbReference>
<dbReference type="AlphaFoldDB" id="A0A174QBF5"/>
<dbReference type="PANTHER" id="PTHR43013">
    <property type="entry name" value="GLUTAMYL-TRNA REDUCTASE"/>
    <property type="match status" value="1"/>
</dbReference>
<dbReference type="PIRSF" id="PIRSF000445">
    <property type="entry name" value="4pyrrol_synth_GluRdtase"/>
    <property type="match status" value="1"/>
</dbReference>
<evidence type="ECO:0000256" key="3">
    <source>
        <dbReference type="ARBA" id="ARBA00023244"/>
    </source>
</evidence>
<comment type="domain">
    <text evidence="4">Possesses an unusual extended V-shaped dimeric structure with each monomer consisting of three distinct domains arranged along a curved 'spinal' alpha-helix. The N-terminal catalytic domain specifically recognizes the glutamate moiety of the substrate. The second domain is the NADPH-binding domain, and the third C-terminal domain is responsible for dimerization.</text>
</comment>
<feature type="binding site" evidence="4 6">
    <location>
        <begin position="50"/>
        <end position="53"/>
    </location>
    <ligand>
        <name>substrate</name>
    </ligand>
</feature>
<evidence type="ECO:0000256" key="4">
    <source>
        <dbReference type="HAMAP-Rule" id="MF_00087"/>
    </source>
</evidence>
<dbReference type="GeneID" id="72462620"/>
<proteinExistence type="inferred from homology"/>
<dbReference type="GO" id="GO:0008883">
    <property type="term" value="F:glutamyl-tRNA reductase activity"/>
    <property type="evidence" value="ECO:0007669"/>
    <property type="project" value="UniProtKB-UniRule"/>
</dbReference>
<evidence type="ECO:0000256" key="1">
    <source>
        <dbReference type="ARBA" id="ARBA00022857"/>
    </source>
</evidence>
<dbReference type="Proteomes" id="UP000095765">
    <property type="component" value="Unassembled WGS sequence"/>
</dbReference>
<dbReference type="FunFam" id="3.30.460.30:FF:000001">
    <property type="entry name" value="Glutamyl-tRNA reductase"/>
    <property type="match status" value="1"/>
</dbReference>
<dbReference type="InterPro" id="IPR036343">
    <property type="entry name" value="GluRdtase_N_sf"/>
</dbReference>
<feature type="binding site" evidence="4 7">
    <location>
        <begin position="188"/>
        <end position="193"/>
    </location>
    <ligand>
        <name>NADP(+)</name>
        <dbReference type="ChEBI" id="CHEBI:58349"/>
    </ligand>
</feature>
<sequence>MQIIMSGLDYNLAPIGLREQLSFTKAQVEALTERIRRDVKGVLGCVLVSTCNRTELYLSCASDSTLCPDQILCHAVKLSHASFAGAFVTRRDRDAVRHLMEVAGGLKSQIWGEDQILSQVKSAIAIARKAGAADPVLETLFRNAVAAGKAIKTQIHLTDVAVSAAGQAVQVLKRDLGSLHGRSALVIGNGEMGRLAATLLHAEGCRVIVTLRTYRHGMTVIPAGCTATPYDDRFSAMEKADILLSATVSPHYTVTAEQFSMLSSKPAYVVDLAMPRDVDPCVGALPGIKLYNVDTLGAKQHRGQIPQEALNILDDYMSRFYDWNNYRRCLPAIEALKEAITQRLLTYPEIGDEIERDELVELAVGRAVELITGGLKELINPQELERCVKKINTHTSVRSRGKENANDTEHASFPAVC</sequence>
<evidence type="ECO:0000313" key="13">
    <source>
        <dbReference type="Proteomes" id="UP000095765"/>
    </source>
</evidence>
<feature type="binding site" evidence="4 6">
    <location>
        <position position="108"/>
    </location>
    <ligand>
        <name>substrate</name>
    </ligand>
</feature>
<feature type="compositionally biased region" description="Basic and acidic residues" evidence="9">
    <location>
        <begin position="400"/>
        <end position="410"/>
    </location>
</feature>
<evidence type="ECO:0000259" key="11">
    <source>
        <dbReference type="Pfam" id="PF05201"/>
    </source>
</evidence>
<dbReference type="Pfam" id="PF05201">
    <property type="entry name" value="GlutR_N"/>
    <property type="match status" value="1"/>
</dbReference>
<feature type="domain" description="Glutamyl-tRNA reductase N-terminal" evidence="11">
    <location>
        <begin position="7"/>
        <end position="154"/>
    </location>
</feature>
<organism evidence="12 13">
    <name type="scientific">Anaerotruncus colihominis</name>
    <dbReference type="NCBI Taxonomy" id="169435"/>
    <lineage>
        <taxon>Bacteria</taxon>
        <taxon>Bacillati</taxon>
        <taxon>Bacillota</taxon>
        <taxon>Clostridia</taxon>
        <taxon>Eubacteriales</taxon>
        <taxon>Oscillospiraceae</taxon>
        <taxon>Anaerotruncus</taxon>
    </lineage>
</organism>
<gene>
    <name evidence="4 12" type="primary">hemA</name>
    <name evidence="12" type="ORF">ERS852551_01588</name>
</gene>
<evidence type="ECO:0000256" key="6">
    <source>
        <dbReference type="PIRSR" id="PIRSR000445-2"/>
    </source>
</evidence>
<feature type="binding site" evidence="4 6">
    <location>
        <begin position="113"/>
        <end position="115"/>
    </location>
    <ligand>
        <name>substrate</name>
    </ligand>
</feature>
<evidence type="ECO:0000313" key="12">
    <source>
        <dbReference type="EMBL" id="CUP68260.1"/>
    </source>
</evidence>
<dbReference type="InterPro" id="IPR000343">
    <property type="entry name" value="4pyrrol_synth_GluRdtase"/>
</dbReference>
<dbReference type="InterPro" id="IPR006151">
    <property type="entry name" value="Shikm_DH/Glu-tRNA_Rdtase"/>
</dbReference>
<comment type="similarity">
    <text evidence="4">Belongs to the glutamyl-tRNA reductase family.</text>
</comment>
<keyword evidence="1 4" id="KW-0521">NADP</keyword>
<dbReference type="SUPFAM" id="SSF51735">
    <property type="entry name" value="NAD(P)-binding Rossmann-fold domains"/>
    <property type="match status" value="1"/>
</dbReference>
<name>A0A174QBF5_9FIRM</name>
<keyword evidence="3 4" id="KW-0627">Porphyrin biosynthesis</keyword>
<comment type="subunit">
    <text evidence="4">Homodimer.</text>
</comment>
<comment type="pathway">
    <text evidence="4">Porphyrin-containing compound metabolism; protoporphyrin-IX biosynthesis; 5-aminolevulinate from L-glutamyl-tRNA(Glu): step 1/2.</text>
</comment>
<dbReference type="PANTHER" id="PTHR43013:SF1">
    <property type="entry name" value="GLUTAMYL-TRNA REDUCTASE"/>
    <property type="match status" value="1"/>
</dbReference>
<evidence type="ECO:0000256" key="8">
    <source>
        <dbReference type="PIRSR" id="PIRSR000445-4"/>
    </source>
</evidence>
<dbReference type="EC" id="1.2.1.70" evidence="4"/>
<feature type="binding site" evidence="4 6">
    <location>
        <position position="119"/>
    </location>
    <ligand>
        <name>substrate</name>
    </ligand>
</feature>
<dbReference type="Gene3D" id="3.40.50.720">
    <property type="entry name" value="NAD(P)-binding Rossmann-like Domain"/>
    <property type="match status" value="1"/>
</dbReference>
<accession>A0A174QBF5</accession>